<evidence type="ECO:0000313" key="9">
    <source>
        <dbReference type="EMBL" id="MDV5392054.1"/>
    </source>
</evidence>
<dbReference type="GO" id="GO:0015935">
    <property type="term" value="C:small ribosomal subunit"/>
    <property type="evidence" value="ECO:0007669"/>
    <property type="project" value="TreeGrafter"/>
</dbReference>
<dbReference type="HAMAP" id="MF_00537">
    <property type="entry name" value="Ribosomal_uS14_1"/>
    <property type="match status" value="1"/>
</dbReference>
<organism evidence="9 10">
    <name type="scientific">Shewanella xiamenensis</name>
    <dbReference type="NCBI Taxonomy" id="332186"/>
    <lineage>
        <taxon>Bacteria</taxon>
        <taxon>Pseudomonadati</taxon>
        <taxon>Pseudomonadota</taxon>
        <taxon>Gammaproteobacteria</taxon>
        <taxon>Alteromonadales</taxon>
        <taxon>Shewanellaceae</taxon>
        <taxon>Shewanella</taxon>
    </lineage>
</organism>
<proteinExistence type="inferred from homology"/>
<dbReference type="EMBL" id="SUNE01000022">
    <property type="protein sequence ID" value="MDG5902028.1"/>
    <property type="molecule type" value="Genomic_DNA"/>
</dbReference>
<evidence type="ECO:0000256" key="2">
    <source>
        <dbReference type="ARBA" id="ARBA00009083"/>
    </source>
</evidence>
<comment type="caution">
    <text evidence="9">The sequence shown here is derived from an EMBL/GenBank/DDBJ whole genome shotgun (WGS) entry which is preliminary data.</text>
</comment>
<evidence type="ECO:0000256" key="1">
    <source>
        <dbReference type="ARBA" id="ARBA00003686"/>
    </source>
</evidence>
<evidence type="ECO:0000256" key="3">
    <source>
        <dbReference type="ARBA" id="ARBA00022980"/>
    </source>
</evidence>
<dbReference type="GO" id="GO:0003735">
    <property type="term" value="F:structural constituent of ribosome"/>
    <property type="evidence" value="ECO:0007669"/>
    <property type="project" value="InterPro"/>
</dbReference>
<sequence length="101" mass="11362">MAKTSMKAREAKRAQLVAKFAEKRAALKVIIASPASSDEDRWDAVLKLQALPRDSSASRQRNRCNQTGRPHGFLRKFGLSRIKLREATMRGEVPGLRKASW</sequence>
<dbReference type="GO" id="GO:0005737">
    <property type="term" value="C:cytoplasm"/>
    <property type="evidence" value="ECO:0007669"/>
    <property type="project" value="UniProtKB-ARBA"/>
</dbReference>
<evidence type="ECO:0000313" key="8">
    <source>
        <dbReference type="EMBL" id="MDG5902028.1"/>
    </source>
</evidence>
<evidence type="ECO:0000313" key="10">
    <source>
        <dbReference type="Proteomes" id="UP001187859"/>
    </source>
</evidence>
<keyword evidence="7" id="KW-0694">RNA-binding</keyword>
<reference evidence="8" key="1">
    <citation type="journal article" date="2019" name="Int J Environ Res Public Health">
        <title>Characterization of Chromosome-Mediated BlaOXA-894 in Shewanella xiamenensis Isolated from Pig Wastewater.</title>
        <authorList>
            <person name="Zou H."/>
            <person name="Zhou Z."/>
            <person name="Xia H."/>
            <person name="Zhao Q."/>
            <person name="Li X."/>
        </authorList>
    </citation>
    <scope>NUCLEOTIDE SEQUENCE</scope>
    <source>
        <strain evidence="8">2015oxa</strain>
    </source>
</reference>
<reference evidence="8" key="2">
    <citation type="submission" date="2019-04" db="EMBL/GenBank/DDBJ databases">
        <authorList>
            <person name="Zou H."/>
        </authorList>
    </citation>
    <scope>NUCLEOTIDE SEQUENCE</scope>
    <source>
        <strain evidence="8">2015oxa</strain>
    </source>
</reference>
<dbReference type="Proteomes" id="UP001152518">
    <property type="component" value="Unassembled WGS sequence"/>
</dbReference>
<dbReference type="GO" id="GO:0006412">
    <property type="term" value="P:translation"/>
    <property type="evidence" value="ECO:0007669"/>
    <property type="project" value="UniProtKB-UniRule"/>
</dbReference>
<evidence type="ECO:0000256" key="6">
    <source>
        <dbReference type="ARBA" id="ARBA00047110"/>
    </source>
</evidence>
<dbReference type="SUPFAM" id="SSF57716">
    <property type="entry name" value="Glucocorticoid receptor-like (DNA-binding domain)"/>
    <property type="match status" value="1"/>
</dbReference>
<dbReference type="GO" id="GO:0019843">
    <property type="term" value="F:rRNA binding"/>
    <property type="evidence" value="ECO:0007669"/>
    <property type="project" value="UniProtKB-UniRule"/>
</dbReference>
<dbReference type="Proteomes" id="UP001187859">
    <property type="component" value="Unassembled WGS sequence"/>
</dbReference>
<dbReference type="InterPro" id="IPR023036">
    <property type="entry name" value="Ribosomal_uS14_bac/plastid"/>
</dbReference>
<dbReference type="EMBL" id="JASGOQ010000001">
    <property type="protein sequence ID" value="MDV5392054.1"/>
    <property type="molecule type" value="Genomic_DNA"/>
</dbReference>
<dbReference type="NCBIfam" id="NF006477">
    <property type="entry name" value="PRK08881.1"/>
    <property type="match status" value="1"/>
</dbReference>
<dbReference type="Gene3D" id="1.10.287.1480">
    <property type="match status" value="1"/>
</dbReference>
<dbReference type="Pfam" id="PF00253">
    <property type="entry name" value="Ribosomal_S14"/>
    <property type="match status" value="1"/>
</dbReference>
<evidence type="ECO:0000256" key="4">
    <source>
        <dbReference type="ARBA" id="ARBA00023274"/>
    </source>
</evidence>
<dbReference type="PROSITE" id="PS00527">
    <property type="entry name" value="RIBOSOMAL_S14"/>
    <property type="match status" value="1"/>
</dbReference>
<comment type="subunit">
    <text evidence="6 7">Part of the 30S ribosomal subunit. Contacts proteins S3 and S10.</text>
</comment>
<dbReference type="AlphaFoldDB" id="A0A073KJE0"/>
<dbReference type="RefSeq" id="WP_011070625.1">
    <property type="nucleotide sequence ID" value="NZ_AP025014.1"/>
</dbReference>
<comment type="function">
    <text evidence="1 7">Binds 16S rRNA, required for the assembly of 30S particles and may also be responsible for determining the conformation of the 16S rRNA at the A site.</text>
</comment>
<dbReference type="SMR" id="A0A073KJE0"/>
<keyword evidence="4 7" id="KW-0687">Ribonucleoprotein</keyword>
<dbReference type="FunFam" id="1.10.287.1480:FF:000001">
    <property type="entry name" value="30S ribosomal protein S14"/>
    <property type="match status" value="1"/>
</dbReference>
<evidence type="ECO:0000256" key="5">
    <source>
        <dbReference type="ARBA" id="ARBA00035167"/>
    </source>
</evidence>
<name>A0A073KJE0_9GAMM</name>
<protein>
    <recommendedName>
        <fullName evidence="5 7">Small ribosomal subunit protein uS14</fullName>
    </recommendedName>
</protein>
<reference evidence="9" key="3">
    <citation type="submission" date="2023-05" db="EMBL/GenBank/DDBJ databases">
        <title>Colonisation of extended spectrum b-lactamase- and carbapenemase-producing bacteria on hospital surfaces from low- and middle-income countries.</title>
        <authorList>
            <person name="Nieto-Rosado M."/>
            <person name="Sands K."/>
            <person name="Iregbu K."/>
            <person name="Zahra R."/>
            <person name="Mazarati J.B."/>
            <person name="Mehtar S."/>
            <person name="Barnards-Group B."/>
            <person name="Walsh T.R."/>
        </authorList>
    </citation>
    <scope>NUCLEOTIDE SEQUENCE</scope>
    <source>
        <strain evidence="9">PP-E493</strain>
    </source>
</reference>
<dbReference type="InterPro" id="IPR001209">
    <property type="entry name" value="Ribosomal_uS14"/>
</dbReference>
<dbReference type="GeneID" id="75190605"/>
<dbReference type="OrthoDB" id="9810484at2"/>
<comment type="similarity">
    <text evidence="2 7">Belongs to the universal ribosomal protein uS14 family.</text>
</comment>
<dbReference type="PANTHER" id="PTHR19836">
    <property type="entry name" value="30S RIBOSOMAL PROTEIN S14"/>
    <property type="match status" value="1"/>
</dbReference>
<gene>
    <name evidence="7 9" type="primary">rpsN</name>
    <name evidence="8" type="ORF">E2650_19445</name>
    <name evidence="9" type="ORF">QM089_17770</name>
</gene>
<dbReference type="InterPro" id="IPR018271">
    <property type="entry name" value="Ribosomal_uS14_CS"/>
</dbReference>
<keyword evidence="7" id="KW-0699">rRNA-binding</keyword>
<keyword evidence="3 7" id="KW-0689">Ribosomal protein</keyword>
<accession>A0A073KJE0</accession>
<evidence type="ECO:0000256" key="7">
    <source>
        <dbReference type="HAMAP-Rule" id="MF_00537"/>
    </source>
</evidence>
<dbReference type="PANTHER" id="PTHR19836:SF19">
    <property type="entry name" value="SMALL RIBOSOMAL SUBUNIT PROTEIN US14M"/>
    <property type="match status" value="1"/>
</dbReference>